<dbReference type="PANTHER" id="PTHR35299:SF3">
    <property type="entry name" value="RUBISCO ACCUMULATION FACTOR 1.2, CHLOROPLASTIC"/>
    <property type="match status" value="1"/>
</dbReference>
<dbReference type="EMBL" id="CM035408">
    <property type="protein sequence ID" value="KAH7441126.1"/>
    <property type="molecule type" value="Genomic_DNA"/>
</dbReference>
<dbReference type="InterPro" id="IPR041358">
    <property type="entry name" value="Raf1_N"/>
</dbReference>
<dbReference type="OrthoDB" id="2017169at2759"/>
<organism evidence="5 6">
    <name type="scientific">Ceratopteris richardii</name>
    <name type="common">Triangle waterfern</name>
    <dbReference type="NCBI Taxonomy" id="49495"/>
    <lineage>
        <taxon>Eukaryota</taxon>
        <taxon>Viridiplantae</taxon>
        <taxon>Streptophyta</taxon>
        <taxon>Embryophyta</taxon>
        <taxon>Tracheophyta</taxon>
        <taxon>Polypodiopsida</taxon>
        <taxon>Polypodiidae</taxon>
        <taxon>Polypodiales</taxon>
        <taxon>Pteridineae</taxon>
        <taxon>Pteridaceae</taxon>
        <taxon>Parkerioideae</taxon>
        <taxon>Ceratopteris</taxon>
    </lineage>
</organism>
<evidence type="ECO:0000313" key="5">
    <source>
        <dbReference type="EMBL" id="KAH7441126.1"/>
    </source>
</evidence>
<dbReference type="InterPro" id="IPR040781">
    <property type="entry name" value="Raf1_HTH"/>
</dbReference>
<dbReference type="Proteomes" id="UP000825935">
    <property type="component" value="Chromosome 3"/>
</dbReference>
<evidence type="ECO:0000259" key="2">
    <source>
        <dbReference type="Pfam" id="PF18087"/>
    </source>
</evidence>
<dbReference type="GO" id="GO:0110102">
    <property type="term" value="P:ribulose bisphosphate carboxylase complex assembly"/>
    <property type="evidence" value="ECO:0007669"/>
    <property type="project" value="UniProtKB-ARBA"/>
</dbReference>
<dbReference type="Pfam" id="PF18578">
    <property type="entry name" value="Raf1_N"/>
    <property type="match status" value="1"/>
</dbReference>
<keyword evidence="6" id="KW-1185">Reference proteome</keyword>
<sequence length="463" mass="51316">MASLAVPAPLNYCKNTSDELRCRYSKDFSLKPYLAGLSSKKSVVPNQHKQQQQQLLVSASLSGFPRKDASPNSRKSSIILTPSPQDMLAGGPDYYQPFRPPPTVTLENVSTEDQIQIVRERRGRWFEYAIHVAALLNAGFTPSMLDEITGISGVEQNKIVVASQVRSSLEESGMNVEALSYFNVGGGADLLYELRILTAEQRLSAALYALDHRMDSKGYRDLARSMKDFGRRKNDDGWESFTSSPGDSLAYSYFRLSKEVKDEDLRETILKRGIEYAETEKAQARMRAFLESGEDDSDDQSQISVFEILRMSMSEAGTSSTPYMLPVVEPNVSDFDAVPSVSKKGPFGIQHAEHGWKTWVSLPAWDPLKTAVAPVAVSCPNAALLPWKQKRKELNEPVIILADKDVKDIFEAAYYVVDDGEGRFALQNGAVVSEAGSRVLGKVFLALRPPAPEVDEIASIEWD</sequence>
<name>A0A8T2V4Z3_CERRI</name>
<feature type="domain" description="Rubisco accumulation factor 1 helix turn helix" evidence="4">
    <location>
        <begin position="111"/>
        <end position="169"/>
    </location>
</feature>
<dbReference type="AlphaFoldDB" id="A0A8T2V4Z3"/>
<reference evidence="5" key="1">
    <citation type="submission" date="2021-08" db="EMBL/GenBank/DDBJ databases">
        <title>WGS assembly of Ceratopteris richardii.</title>
        <authorList>
            <person name="Marchant D.B."/>
            <person name="Chen G."/>
            <person name="Jenkins J."/>
            <person name="Shu S."/>
            <person name="Leebens-Mack J."/>
            <person name="Grimwood J."/>
            <person name="Schmutz J."/>
            <person name="Soltis P."/>
            <person name="Soltis D."/>
            <person name="Chen Z.-H."/>
        </authorList>
    </citation>
    <scope>NUCLEOTIDE SEQUENCE</scope>
    <source>
        <strain evidence="5">Whitten #5841</strain>
        <tissue evidence="5">Leaf</tissue>
    </source>
</reference>
<dbReference type="GO" id="GO:0009507">
    <property type="term" value="C:chloroplast"/>
    <property type="evidence" value="ECO:0007669"/>
    <property type="project" value="TreeGrafter"/>
</dbReference>
<protein>
    <submittedName>
        <fullName evidence="5">Uncharacterized protein</fullName>
    </submittedName>
</protein>
<feature type="domain" description="Rubisco accumulation factor 1 C-terminal" evidence="2">
    <location>
        <begin position="308"/>
        <end position="450"/>
    </location>
</feature>
<evidence type="ECO:0000256" key="1">
    <source>
        <dbReference type="ARBA" id="ARBA00023186"/>
    </source>
</evidence>
<proteinExistence type="predicted"/>
<dbReference type="PANTHER" id="PTHR35299">
    <property type="entry name" value="RUBISCO ACCUMULATION FACTOR 1"/>
    <property type="match status" value="1"/>
</dbReference>
<evidence type="ECO:0000313" key="6">
    <source>
        <dbReference type="Proteomes" id="UP000825935"/>
    </source>
</evidence>
<evidence type="ECO:0000259" key="4">
    <source>
        <dbReference type="Pfam" id="PF18579"/>
    </source>
</evidence>
<dbReference type="InterPro" id="IPR037494">
    <property type="entry name" value="RAF1"/>
</dbReference>
<keyword evidence="1" id="KW-0143">Chaperone</keyword>
<evidence type="ECO:0000259" key="3">
    <source>
        <dbReference type="Pfam" id="PF18578"/>
    </source>
</evidence>
<dbReference type="Pfam" id="PF18579">
    <property type="entry name" value="Raf1_HTH"/>
    <property type="match status" value="1"/>
</dbReference>
<gene>
    <name evidence="5" type="ORF">KP509_03G026300</name>
</gene>
<dbReference type="OMA" id="LWHEYAP"/>
<dbReference type="InterPro" id="IPR040858">
    <property type="entry name" value="Raf1_C"/>
</dbReference>
<dbReference type="Pfam" id="PF18087">
    <property type="entry name" value="RuBisCo_chap_C"/>
    <property type="match status" value="1"/>
</dbReference>
<feature type="domain" description="Rubisco accumulation factor 1 alpha-helical" evidence="3">
    <location>
        <begin position="186"/>
        <end position="287"/>
    </location>
</feature>
<accession>A0A8T2V4Z3</accession>
<comment type="caution">
    <text evidence="5">The sequence shown here is derived from an EMBL/GenBank/DDBJ whole genome shotgun (WGS) entry which is preliminary data.</text>
</comment>